<organism evidence="2 3">
    <name type="scientific">Mya arenaria</name>
    <name type="common">Soft-shell clam</name>
    <dbReference type="NCBI Taxonomy" id="6604"/>
    <lineage>
        <taxon>Eukaryota</taxon>
        <taxon>Metazoa</taxon>
        <taxon>Spiralia</taxon>
        <taxon>Lophotrochozoa</taxon>
        <taxon>Mollusca</taxon>
        <taxon>Bivalvia</taxon>
        <taxon>Autobranchia</taxon>
        <taxon>Heteroconchia</taxon>
        <taxon>Euheterodonta</taxon>
        <taxon>Imparidentia</taxon>
        <taxon>Neoheterodontei</taxon>
        <taxon>Myida</taxon>
        <taxon>Myoidea</taxon>
        <taxon>Myidae</taxon>
        <taxon>Mya</taxon>
    </lineage>
</organism>
<evidence type="ECO:0000256" key="1">
    <source>
        <dbReference type="SAM" id="MobiDB-lite"/>
    </source>
</evidence>
<feature type="compositionally biased region" description="Basic and acidic residues" evidence="1">
    <location>
        <begin position="258"/>
        <end position="288"/>
    </location>
</feature>
<feature type="compositionally biased region" description="Acidic residues" evidence="1">
    <location>
        <begin position="248"/>
        <end position="257"/>
    </location>
</feature>
<dbReference type="EMBL" id="CP111014">
    <property type="protein sequence ID" value="WAQ98915.1"/>
    <property type="molecule type" value="Genomic_DNA"/>
</dbReference>
<gene>
    <name evidence="2" type="ORF">MAR_023288</name>
</gene>
<dbReference type="PANTHER" id="PTHR14659">
    <property type="entry name" value="ALPHA- AND GAMMA-ADAPTIN-BINDING PROTEIN P34"/>
    <property type="match status" value="1"/>
</dbReference>
<dbReference type="Proteomes" id="UP001164746">
    <property type="component" value="Chromosome 3"/>
</dbReference>
<dbReference type="PANTHER" id="PTHR14659:SF1">
    <property type="entry name" value="ALPHA- AND GAMMA-ADAPTIN-BINDING PROTEIN P34"/>
    <property type="match status" value="1"/>
</dbReference>
<feature type="region of interest" description="Disordered" evidence="1">
    <location>
        <begin position="239"/>
        <end position="310"/>
    </location>
</feature>
<feature type="non-terminal residue" evidence="2">
    <location>
        <position position="362"/>
    </location>
</feature>
<accession>A0ABY7DVD9</accession>
<feature type="region of interest" description="Disordered" evidence="1">
    <location>
        <begin position="174"/>
        <end position="225"/>
    </location>
</feature>
<sequence length="362" mass="41098">NETIIEAAIVGLSATINILRNGFDFFVDFHRKQEHETVPEEKSIVENIRGYEWNVDTKYYTAIVDLCVTEERTIGDQQFADNLQAFVVYFDAENDDSFKKVKLWMPYLDQIDPEIKILVCDRCLESSVINRLAAQTWCIDNGFELVELNPDSNSDSELEDTRHTVSPYIRQLMKEEHEKNQTQRDNDTNEEISDRLAPSHDEKSHDSDKQCKHSIGQNGVDDSLGANIDKVVQDIISETSEISVNEPSGEDAGESDEADKKTDVASGGDDKEKDKAKKKQPSKEERLESLLPSEDQGLFEALASEDPEEESFEKLFEQFAQMKEKASVLPLDERKKYAEHVAIAFWRAMGGDEDEVGDLDSD</sequence>
<evidence type="ECO:0000313" key="2">
    <source>
        <dbReference type="EMBL" id="WAQ98915.1"/>
    </source>
</evidence>
<reference evidence="2" key="1">
    <citation type="submission" date="2022-11" db="EMBL/GenBank/DDBJ databases">
        <title>Centuries of genome instability and evolution in soft-shell clam transmissible cancer (bioRxiv).</title>
        <authorList>
            <person name="Hart S.F.M."/>
            <person name="Yonemitsu M.A."/>
            <person name="Giersch R.M."/>
            <person name="Beal B.F."/>
            <person name="Arriagada G."/>
            <person name="Davis B.W."/>
            <person name="Ostrander E.A."/>
            <person name="Goff S.P."/>
            <person name="Metzger M.J."/>
        </authorList>
    </citation>
    <scope>NUCLEOTIDE SEQUENCE</scope>
    <source>
        <strain evidence="2">MELC-2E11</strain>
        <tissue evidence="2">Siphon/mantle</tissue>
    </source>
</reference>
<keyword evidence="3" id="KW-1185">Reference proteome</keyword>
<dbReference type="InterPro" id="IPR019341">
    <property type="entry name" value="Alpha/Gamma-adaptin-bd_p34"/>
</dbReference>
<name>A0ABY7DVD9_MYAAR</name>
<protein>
    <submittedName>
        <fullName evidence="2">AAGAB-like protein</fullName>
    </submittedName>
</protein>
<proteinExistence type="predicted"/>
<feature type="compositionally biased region" description="Basic and acidic residues" evidence="1">
    <location>
        <begin position="174"/>
        <end position="211"/>
    </location>
</feature>
<evidence type="ECO:0000313" key="3">
    <source>
        <dbReference type="Proteomes" id="UP001164746"/>
    </source>
</evidence>
<dbReference type="Gene3D" id="3.40.50.11960">
    <property type="match status" value="1"/>
</dbReference>